<dbReference type="InterPro" id="IPR002701">
    <property type="entry name" value="CM_II_prokaryot"/>
</dbReference>
<gene>
    <name evidence="4" type="ORF">ACFPYJ_26280</name>
</gene>
<organism evidence="4 5">
    <name type="scientific">Paenibacillus solisilvae</name>
    <dbReference type="NCBI Taxonomy" id="2486751"/>
    <lineage>
        <taxon>Bacteria</taxon>
        <taxon>Bacillati</taxon>
        <taxon>Bacillota</taxon>
        <taxon>Bacilli</taxon>
        <taxon>Bacillales</taxon>
        <taxon>Paenibacillaceae</taxon>
        <taxon>Paenibacillus</taxon>
    </lineage>
</organism>
<evidence type="ECO:0000313" key="5">
    <source>
        <dbReference type="Proteomes" id="UP001596047"/>
    </source>
</evidence>
<feature type="coiled-coil region" evidence="2">
    <location>
        <begin position="7"/>
        <end position="34"/>
    </location>
</feature>
<evidence type="ECO:0000259" key="3">
    <source>
        <dbReference type="PROSITE" id="PS51168"/>
    </source>
</evidence>
<dbReference type="SUPFAM" id="SSF48600">
    <property type="entry name" value="Chorismate mutase II"/>
    <property type="match status" value="1"/>
</dbReference>
<comment type="caution">
    <text evidence="4">The sequence shown here is derived from an EMBL/GenBank/DDBJ whole genome shotgun (WGS) entry which is preliminary data.</text>
</comment>
<dbReference type="InterPro" id="IPR036263">
    <property type="entry name" value="Chorismate_II_sf"/>
</dbReference>
<feature type="domain" description="Chorismate mutase" evidence="3">
    <location>
        <begin position="8"/>
        <end position="99"/>
    </location>
</feature>
<dbReference type="SMART" id="SM00830">
    <property type="entry name" value="CM_2"/>
    <property type="match status" value="1"/>
</dbReference>
<dbReference type="Pfam" id="PF01817">
    <property type="entry name" value="CM_2"/>
    <property type="match status" value="1"/>
</dbReference>
<dbReference type="PROSITE" id="PS51168">
    <property type="entry name" value="CHORISMATE_MUT_2"/>
    <property type="match status" value="1"/>
</dbReference>
<accession>A0ABW0W541</accession>
<protein>
    <submittedName>
        <fullName evidence="4">Chorismate mutase</fullName>
    </submittedName>
</protein>
<dbReference type="EMBL" id="JBHSOW010000098">
    <property type="protein sequence ID" value="MFC5652563.1"/>
    <property type="molecule type" value="Genomic_DNA"/>
</dbReference>
<evidence type="ECO:0000256" key="2">
    <source>
        <dbReference type="SAM" id="Coils"/>
    </source>
</evidence>
<keyword evidence="5" id="KW-1185">Reference proteome</keyword>
<dbReference type="Gene3D" id="1.20.59.10">
    <property type="entry name" value="Chorismate mutase"/>
    <property type="match status" value="1"/>
</dbReference>
<evidence type="ECO:0000256" key="1">
    <source>
        <dbReference type="ARBA" id="ARBA00023235"/>
    </source>
</evidence>
<evidence type="ECO:0000313" key="4">
    <source>
        <dbReference type="EMBL" id="MFC5652563.1"/>
    </source>
</evidence>
<keyword evidence="1" id="KW-0413">Isomerase</keyword>
<dbReference type="PANTHER" id="PTHR38041">
    <property type="entry name" value="CHORISMATE MUTASE"/>
    <property type="match status" value="1"/>
</dbReference>
<sequence>MTIPKNESMEAINLEDLRRRIDQLDQEIISLLAQRFQLTETVGHYKAQHHLEAQDKARESQQFKKIIRLSEQAGLNAEYSVQVYRRIIDIVIMRHQELQRAAGD</sequence>
<dbReference type="RefSeq" id="WP_379191204.1">
    <property type="nucleotide sequence ID" value="NZ_JBHSOW010000098.1"/>
</dbReference>
<proteinExistence type="predicted"/>
<dbReference type="Proteomes" id="UP001596047">
    <property type="component" value="Unassembled WGS sequence"/>
</dbReference>
<name>A0ABW0W541_9BACL</name>
<dbReference type="InterPro" id="IPR036979">
    <property type="entry name" value="CM_dom_sf"/>
</dbReference>
<dbReference type="PANTHER" id="PTHR38041:SF1">
    <property type="entry name" value="CHORISMATE MUTASE"/>
    <property type="match status" value="1"/>
</dbReference>
<reference evidence="5" key="1">
    <citation type="journal article" date="2019" name="Int. J. Syst. Evol. Microbiol.">
        <title>The Global Catalogue of Microorganisms (GCM) 10K type strain sequencing project: providing services to taxonomists for standard genome sequencing and annotation.</title>
        <authorList>
            <consortium name="The Broad Institute Genomics Platform"/>
            <consortium name="The Broad Institute Genome Sequencing Center for Infectious Disease"/>
            <person name="Wu L."/>
            <person name="Ma J."/>
        </authorList>
    </citation>
    <scope>NUCLEOTIDE SEQUENCE [LARGE SCALE GENOMIC DNA]</scope>
    <source>
        <strain evidence="5">CGMCC 1.3240</strain>
    </source>
</reference>
<keyword evidence="2" id="KW-0175">Coiled coil</keyword>
<dbReference type="InterPro" id="IPR051331">
    <property type="entry name" value="Chorismate_mutase-related"/>
</dbReference>